<keyword evidence="3" id="KW-0378">Hydrolase</keyword>
<sequence length="160" mass="17540">MIGIMADTHDNLSAIRDAVQLFNENGVELVIHAGDLIAPFTAKEFQKLDANFVAVFGNNDGERDGLKTAYHDLCLLEDFREFSVSGRKFAVIHGTQEPIVNALAKSGLYDVVIRGHTHKTEIIKDDTVIVNPGEVCGYVSGDRTVVLLDPETLGHEIVHL</sequence>
<dbReference type="Gene3D" id="3.60.21.10">
    <property type="match status" value="1"/>
</dbReference>
<organism evidence="3 4">
    <name type="scientific">Methanobacterium congolense</name>
    <dbReference type="NCBI Taxonomy" id="118062"/>
    <lineage>
        <taxon>Archaea</taxon>
        <taxon>Methanobacteriati</taxon>
        <taxon>Methanobacteriota</taxon>
        <taxon>Methanomada group</taxon>
        <taxon>Methanobacteria</taxon>
        <taxon>Methanobacteriales</taxon>
        <taxon>Methanobacteriaceae</taxon>
        <taxon>Methanobacterium</taxon>
    </lineage>
</organism>
<keyword evidence="4" id="KW-1185">Reference proteome</keyword>
<dbReference type="KEGG" id="mcub:MCBB_2126"/>
<dbReference type="InterPro" id="IPR000979">
    <property type="entry name" value="Phosphodiesterase_MJ0936/Vps29"/>
</dbReference>
<dbReference type="RefSeq" id="WP_071907711.1">
    <property type="nucleotide sequence ID" value="NZ_LT607756.1"/>
</dbReference>
<dbReference type="InterPro" id="IPR041802">
    <property type="entry name" value="MPP_YfcE"/>
</dbReference>
<comment type="similarity">
    <text evidence="1">Belongs to the metallophosphoesterase superfamily. YfcE family.</text>
</comment>
<gene>
    <name evidence="3" type="ORF">MCBB_2126</name>
</gene>
<dbReference type="GO" id="GO:0016787">
    <property type="term" value="F:hydrolase activity"/>
    <property type="evidence" value="ECO:0007669"/>
    <property type="project" value="UniProtKB-UniRule"/>
</dbReference>
<evidence type="ECO:0000256" key="1">
    <source>
        <dbReference type="RuleBase" id="RU362039"/>
    </source>
</evidence>
<dbReference type="GeneID" id="30412961"/>
<dbReference type="PATRIC" id="fig|129848.4.peg.2173"/>
<dbReference type="Proteomes" id="UP000094707">
    <property type="component" value="Chromosome I"/>
</dbReference>
<dbReference type="AlphaFoldDB" id="A0A1D3L582"/>
<dbReference type="InterPro" id="IPR029052">
    <property type="entry name" value="Metallo-depent_PP-like"/>
</dbReference>
<dbReference type="CDD" id="cd00841">
    <property type="entry name" value="MPP_YfcE"/>
    <property type="match status" value="1"/>
</dbReference>
<dbReference type="PANTHER" id="PTHR43165:SF1">
    <property type="entry name" value="PHOSPHODIESTERASE MJ0936"/>
    <property type="match status" value="1"/>
</dbReference>
<keyword evidence="1" id="KW-0479">Metal-binding</keyword>
<comment type="cofactor">
    <cofactor evidence="1">
        <name>a divalent metal cation</name>
        <dbReference type="ChEBI" id="CHEBI:60240"/>
    </cofactor>
</comment>
<dbReference type="EMBL" id="LT607756">
    <property type="protein sequence ID" value="SCG86669.1"/>
    <property type="molecule type" value="Genomic_DNA"/>
</dbReference>
<protein>
    <recommendedName>
        <fullName evidence="1">Phosphoesterase</fullName>
        <ecNumber evidence="1">3.1.4.-</ecNumber>
    </recommendedName>
</protein>
<reference evidence="3 4" key="1">
    <citation type="submission" date="2016-08" db="EMBL/GenBank/DDBJ databases">
        <authorList>
            <person name="Seilhamer J.J."/>
        </authorList>
    </citation>
    <scope>NUCLEOTIDE SEQUENCE [LARGE SCALE GENOMIC DNA]</scope>
    <source>
        <strain evidence="3">Buetzberg</strain>
    </source>
</reference>
<dbReference type="OrthoDB" id="9959at2157"/>
<name>A0A1D3L582_9EURY</name>
<evidence type="ECO:0000313" key="3">
    <source>
        <dbReference type="EMBL" id="SCG86669.1"/>
    </source>
</evidence>
<dbReference type="Pfam" id="PF12850">
    <property type="entry name" value="Metallophos_2"/>
    <property type="match status" value="1"/>
</dbReference>
<dbReference type="PANTHER" id="PTHR43165">
    <property type="entry name" value="METALLOPHOSPHOESTERASE"/>
    <property type="match status" value="1"/>
</dbReference>
<evidence type="ECO:0000313" key="4">
    <source>
        <dbReference type="Proteomes" id="UP000094707"/>
    </source>
</evidence>
<dbReference type="STRING" id="118062.MCBB_2126"/>
<dbReference type="InterPro" id="IPR053193">
    <property type="entry name" value="MetalloPDE_YfcE-like"/>
</dbReference>
<dbReference type="SUPFAM" id="SSF56300">
    <property type="entry name" value="Metallo-dependent phosphatases"/>
    <property type="match status" value="1"/>
</dbReference>
<feature type="domain" description="Calcineurin-like phosphoesterase" evidence="2">
    <location>
        <begin position="2"/>
        <end position="151"/>
    </location>
</feature>
<accession>A0A1D3L582</accession>
<evidence type="ECO:0000259" key="2">
    <source>
        <dbReference type="Pfam" id="PF12850"/>
    </source>
</evidence>
<proteinExistence type="inferred from homology"/>
<dbReference type="EC" id="3.1.4.-" evidence="1"/>
<dbReference type="NCBIfam" id="TIGR00040">
    <property type="entry name" value="yfcE"/>
    <property type="match status" value="1"/>
</dbReference>
<dbReference type="GO" id="GO:0046872">
    <property type="term" value="F:metal ion binding"/>
    <property type="evidence" value="ECO:0007669"/>
    <property type="project" value="UniProtKB-KW"/>
</dbReference>
<dbReference type="InterPro" id="IPR024654">
    <property type="entry name" value="Calcineurin-like_PHP_lpxH"/>
</dbReference>